<dbReference type="STRING" id="1209926.A0A1G4BM57"/>
<evidence type="ECO:0000313" key="5">
    <source>
        <dbReference type="Proteomes" id="UP000176998"/>
    </source>
</evidence>
<dbReference type="Pfam" id="PF24883">
    <property type="entry name" value="NPHP3_N"/>
    <property type="match status" value="1"/>
</dbReference>
<evidence type="ECO:0000256" key="1">
    <source>
        <dbReference type="ARBA" id="ARBA00022737"/>
    </source>
</evidence>
<dbReference type="PANTHER" id="PTHR10039:SF16">
    <property type="entry name" value="GPI INOSITOL-DEACYLASE"/>
    <property type="match status" value="1"/>
</dbReference>
<dbReference type="PANTHER" id="PTHR10039">
    <property type="entry name" value="AMELOGENIN"/>
    <property type="match status" value="1"/>
</dbReference>
<keyword evidence="1" id="KW-0677">Repeat</keyword>
<comment type="caution">
    <text evidence="4">The sequence shown here is derived from an EMBL/GenBank/DDBJ whole genome shotgun (WGS) entry which is preliminary data.</text>
</comment>
<feature type="domain" description="Nephrocystin 3-like N-terminal" evidence="3">
    <location>
        <begin position="210"/>
        <end position="331"/>
    </location>
</feature>
<dbReference type="OrthoDB" id="194358at2759"/>
<feature type="domain" description="Azaphilone pigments biosynthesis cluster protein L N-terminal" evidence="2">
    <location>
        <begin position="3"/>
        <end position="179"/>
    </location>
</feature>
<dbReference type="Proteomes" id="UP000176998">
    <property type="component" value="Unassembled WGS sequence"/>
</dbReference>
<dbReference type="Pfam" id="PF17111">
    <property type="entry name" value="PigL_N"/>
    <property type="match status" value="1"/>
</dbReference>
<evidence type="ECO:0000259" key="2">
    <source>
        <dbReference type="Pfam" id="PF17111"/>
    </source>
</evidence>
<dbReference type="EMBL" id="MJBS01000012">
    <property type="protein sequence ID" value="OHF02494.1"/>
    <property type="molecule type" value="Genomic_DNA"/>
</dbReference>
<accession>A0A1G4BM57</accession>
<dbReference type="GeneID" id="34555350"/>
<dbReference type="InterPro" id="IPR031348">
    <property type="entry name" value="PigL_N"/>
</dbReference>
<dbReference type="AlphaFoldDB" id="A0A1G4BM57"/>
<dbReference type="InterPro" id="IPR027417">
    <property type="entry name" value="P-loop_NTPase"/>
</dbReference>
<dbReference type="Gene3D" id="3.40.50.300">
    <property type="entry name" value="P-loop containing nucleotide triphosphate hydrolases"/>
    <property type="match status" value="1"/>
</dbReference>
<dbReference type="InterPro" id="IPR056884">
    <property type="entry name" value="NPHP3-like_N"/>
</dbReference>
<keyword evidence="5" id="KW-1185">Reference proteome</keyword>
<gene>
    <name evidence="4" type="ORF">CORC01_02189</name>
</gene>
<reference evidence="4 5" key="1">
    <citation type="submission" date="2016-09" db="EMBL/GenBank/DDBJ databases">
        <authorList>
            <person name="Capua I."/>
            <person name="De Benedictis P."/>
            <person name="Joannis T."/>
            <person name="Lombin L.H."/>
            <person name="Cattoli G."/>
        </authorList>
    </citation>
    <scope>NUCLEOTIDE SEQUENCE [LARGE SCALE GENOMIC DNA]</scope>
    <source>
        <strain evidence="4 5">IMI 309357</strain>
    </source>
</reference>
<evidence type="ECO:0000313" key="4">
    <source>
        <dbReference type="EMBL" id="OHF02494.1"/>
    </source>
</evidence>
<sequence>MSDPLSIAGSIAGIVQLSAAVFQQVSKFVRDAKGAEKTVKDLADQTRNLSGVLQNLALLASSLEQETTTSAFKAHHLHACRQTLLDIEKRLKKPLSGFDDGSRRQVMYRSLKWPFSADDTKGLLKQIEGHRDTISLALSTDTLEGMLKCLERQDTIIGSLGSLSQKVERLTEIQTRIGDTSKRREIIDYFLKVNPQSNLQTSNRLRQPLTGLWLTESDPSFLKWLALPHSGLWLSGIPGAGKTILSGVVINEILQKSSDSTAVAFFYCDYKSSASQQLVNILCALAAQLGQQNNRAFGFLESYHGRLKSANGLGREPETQELQDLISDISSTRLQKLTSRDPEFADEIRHKLVSGAQGIEMSFAEMREAVSFVSSPTNDFGPDDLIDEDTILRRCSSLIRKSRHMRCPSVALIELAHFTVEEYLLGIGDDSDVSFFKFDRFKANEELSTASLKLFVSRAVETKLDPSADLSLNMNHILERFIGNYFYLYSTARLCEVDAVGVGTFDDAEIWSRMRDSADFDKFTSIFQSSNGMSLLELAIGAGLREVIPDSSLLRHYLALSQSSPEMADLFLQFNPLHSQADSALRSLGSQKADVATSITVDRNCLPPPSAAAVKAAVELDDLEFLKAAENGLLCGSSHRVQA</sequence>
<protein>
    <submittedName>
        <fullName evidence="4">Uncharacterized protein</fullName>
    </submittedName>
</protein>
<proteinExistence type="predicted"/>
<evidence type="ECO:0000259" key="3">
    <source>
        <dbReference type="Pfam" id="PF24883"/>
    </source>
</evidence>
<name>A0A1G4BM57_9PEZI</name>
<organism evidence="4 5">
    <name type="scientific">Colletotrichum orchidophilum</name>
    <dbReference type="NCBI Taxonomy" id="1209926"/>
    <lineage>
        <taxon>Eukaryota</taxon>
        <taxon>Fungi</taxon>
        <taxon>Dikarya</taxon>
        <taxon>Ascomycota</taxon>
        <taxon>Pezizomycotina</taxon>
        <taxon>Sordariomycetes</taxon>
        <taxon>Hypocreomycetidae</taxon>
        <taxon>Glomerellales</taxon>
        <taxon>Glomerellaceae</taxon>
        <taxon>Colletotrichum</taxon>
    </lineage>
</organism>
<dbReference type="RefSeq" id="XP_022479634.1">
    <property type="nucleotide sequence ID" value="XM_022613840.1"/>
</dbReference>